<evidence type="ECO:0000313" key="2">
    <source>
        <dbReference type="Proteomes" id="UP000028933"/>
    </source>
</evidence>
<name>A0A077ECX3_9FLAO</name>
<dbReference type="KEGG" id="eao:BD94_1606"/>
<dbReference type="RefSeq" id="WP_024566196.1">
    <property type="nucleotide sequence ID" value="NZ_CP007547.1"/>
</dbReference>
<gene>
    <name evidence="1" type="ORF">BD94_1606</name>
</gene>
<dbReference type="EMBL" id="CP007547">
    <property type="protein sequence ID" value="AIL45381.1"/>
    <property type="molecule type" value="Genomic_DNA"/>
</dbReference>
<sequence length="68" mass="7753">MKLSDLKLGQKVSINGIPSEYQGIRKVKIPNFGKVEKRVFRRDETGEQVYYNIIDGTKTLKSLGIKLL</sequence>
<reference evidence="1" key="1">
    <citation type="journal article" date="2013" name="Lancet">
        <title>First case of E anophelis outbreak in an intensive-care unit.</title>
        <authorList>
            <person name="Teo J."/>
            <person name="Tan S.Y."/>
            <person name="Tay M."/>
            <person name="Ding Y."/>
            <person name="Kjelleberg S."/>
            <person name="Givskov M."/>
            <person name="Lin R.T."/>
            <person name="Yang L."/>
        </authorList>
    </citation>
    <scope>NUCLEOTIDE SEQUENCE [LARGE SCALE GENOMIC DNA]</scope>
    <source>
        <strain evidence="1">NUHP1</strain>
    </source>
</reference>
<protein>
    <submittedName>
        <fullName evidence="1">Uncharacterized protein</fullName>
    </submittedName>
</protein>
<dbReference type="HOGENOM" id="CLU_2787248_0_0_10"/>
<evidence type="ECO:0000313" key="1">
    <source>
        <dbReference type="EMBL" id="AIL45381.1"/>
    </source>
</evidence>
<dbReference type="Proteomes" id="UP000028933">
    <property type="component" value="Chromosome"/>
</dbReference>
<accession>A0A077ECX3</accession>
<reference evidence="1" key="2">
    <citation type="journal article" date="2015" name="Genome Biol. Evol.">
        <title>Complete Genome Sequence and Transcriptomic Analysis of the Novel Pathogen Elizabethkingia anophelis in Response to Oxidative Stress.</title>
        <authorList>
            <person name="Li Y."/>
            <person name="Liu Y."/>
            <person name="Chew S.C."/>
            <person name="Tay M."/>
            <person name="Salido M.M."/>
            <person name="Teo J."/>
            <person name="Lauro F.M."/>
            <person name="Givskov M."/>
            <person name="Yang L."/>
        </authorList>
    </citation>
    <scope>NUCLEOTIDE SEQUENCE</scope>
    <source>
        <strain evidence="1">NUHP1</strain>
    </source>
</reference>
<dbReference type="AlphaFoldDB" id="A0A077ECX3"/>
<organism evidence="1 2">
    <name type="scientific">Elizabethkingia anophelis NUHP1</name>
    <dbReference type="NCBI Taxonomy" id="1338011"/>
    <lineage>
        <taxon>Bacteria</taxon>
        <taxon>Pseudomonadati</taxon>
        <taxon>Bacteroidota</taxon>
        <taxon>Flavobacteriia</taxon>
        <taxon>Flavobacteriales</taxon>
        <taxon>Weeksellaceae</taxon>
        <taxon>Elizabethkingia</taxon>
    </lineage>
</organism>
<dbReference type="eggNOG" id="ENOG503437H">
    <property type="taxonomic scope" value="Bacteria"/>
</dbReference>
<proteinExistence type="predicted"/>
<dbReference type="STRING" id="1338011.BD94_1606"/>